<dbReference type="Proteomes" id="UP000282454">
    <property type="component" value="Unassembled WGS sequence"/>
</dbReference>
<dbReference type="AlphaFoldDB" id="A0A421B6U6"/>
<evidence type="ECO:0000313" key="1">
    <source>
        <dbReference type="EMBL" id="RLK59940.1"/>
    </source>
</evidence>
<gene>
    <name evidence="1" type="ORF">CLV68_0430</name>
</gene>
<dbReference type="EMBL" id="RCDD01000001">
    <property type="protein sequence ID" value="RLK59940.1"/>
    <property type="molecule type" value="Genomic_DNA"/>
</dbReference>
<reference evidence="1 2" key="1">
    <citation type="submission" date="2018-10" db="EMBL/GenBank/DDBJ databases">
        <title>Genomic Encyclopedia of Archaeal and Bacterial Type Strains, Phase II (KMG-II): from individual species to whole genera.</title>
        <authorList>
            <person name="Goeker M."/>
        </authorList>
    </citation>
    <scope>NUCLEOTIDE SEQUENCE [LARGE SCALE GENOMIC DNA]</scope>
    <source>
        <strain evidence="1 2">DSM 45657</strain>
    </source>
</reference>
<accession>A0A421B6U6</accession>
<protein>
    <submittedName>
        <fullName evidence="1">Uncharacterized protein</fullName>
    </submittedName>
</protein>
<keyword evidence="2" id="KW-1185">Reference proteome</keyword>
<sequence>MTSAAYVSALDEAYSQSNPGSVIYAVKQAIINQIHEVDDRVVIRSTEYFNHTFAPDLVLTWNGGAIERQLFVRQDESSGELAEDVRQIGSSRPIIFNLDPVPPGRHAPKDSDITLQRADTLLTDAAGMSEVGSRKRSSRVVKLAAPSLLQGGRGVFDERIAFEVSSGLARGFLGAENLRTEETRTAVLLIERVFSRIFAARLTDFLRAVWVGAGGMLSDFPSASSTSGGLTDEALRFLLDFEQNSTLEYWRRVGGNLTVERLLAISPASSDNLDRLITANLDRIVGKSCGVQSIVAAGSADDANSSWRVDDRSVIWDGRQARVRFAMNRDLATEDLRGRASGIPLADLLERAQGNGVPLESLQMTATTTARQINYGSTLKSSAQNIAADPQLEAMSASLGDSMLVQRATAALPGPRSLICDYQSKTAAGRTGAKFALADFFAFAVPLLAALDAEDSSSILELRRQNSEVANPPGLFPI</sequence>
<organism evidence="1 2">
    <name type="scientific">Actinokineospora cianjurensis</name>
    <dbReference type="NCBI Taxonomy" id="585224"/>
    <lineage>
        <taxon>Bacteria</taxon>
        <taxon>Bacillati</taxon>
        <taxon>Actinomycetota</taxon>
        <taxon>Actinomycetes</taxon>
        <taxon>Pseudonocardiales</taxon>
        <taxon>Pseudonocardiaceae</taxon>
        <taxon>Actinokineospora</taxon>
    </lineage>
</organism>
<comment type="caution">
    <text evidence="1">The sequence shown here is derived from an EMBL/GenBank/DDBJ whole genome shotgun (WGS) entry which is preliminary data.</text>
</comment>
<name>A0A421B6U6_9PSEU</name>
<evidence type="ECO:0000313" key="2">
    <source>
        <dbReference type="Proteomes" id="UP000282454"/>
    </source>
</evidence>
<proteinExistence type="predicted"/>